<organism evidence="2 3">
    <name type="scientific">Conoideocrella luteorostrata</name>
    <dbReference type="NCBI Taxonomy" id="1105319"/>
    <lineage>
        <taxon>Eukaryota</taxon>
        <taxon>Fungi</taxon>
        <taxon>Dikarya</taxon>
        <taxon>Ascomycota</taxon>
        <taxon>Pezizomycotina</taxon>
        <taxon>Sordariomycetes</taxon>
        <taxon>Hypocreomycetidae</taxon>
        <taxon>Hypocreales</taxon>
        <taxon>Clavicipitaceae</taxon>
        <taxon>Conoideocrella</taxon>
    </lineage>
</organism>
<feature type="region of interest" description="Disordered" evidence="1">
    <location>
        <begin position="1"/>
        <end position="55"/>
    </location>
</feature>
<dbReference type="AlphaFoldDB" id="A0AAJ0FWZ5"/>
<reference evidence="2" key="1">
    <citation type="submission" date="2023-06" db="EMBL/GenBank/DDBJ databases">
        <title>Conoideocrella luteorostrata (Hypocreales: Clavicipitaceae), a potential biocontrol fungus for elongate hemlock scale in United States Christmas tree production areas.</title>
        <authorList>
            <person name="Barrett H."/>
            <person name="Lovett B."/>
            <person name="Macias A.M."/>
            <person name="Stajich J.E."/>
            <person name="Kasson M.T."/>
        </authorList>
    </citation>
    <scope>NUCLEOTIDE SEQUENCE</scope>
    <source>
        <strain evidence="2">ARSEF 14590</strain>
    </source>
</reference>
<evidence type="ECO:0000313" key="3">
    <source>
        <dbReference type="Proteomes" id="UP001251528"/>
    </source>
</evidence>
<comment type="caution">
    <text evidence="2">The sequence shown here is derived from an EMBL/GenBank/DDBJ whole genome shotgun (WGS) entry which is preliminary data.</text>
</comment>
<proteinExistence type="predicted"/>
<name>A0AAJ0FWZ5_9HYPO</name>
<gene>
    <name evidence="2" type="ORF">QQS21_002799</name>
</gene>
<accession>A0AAJ0FWZ5</accession>
<dbReference type="EMBL" id="JASWJB010000034">
    <property type="protein sequence ID" value="KAK2608688.1"/>
    <property type="molecule type" value="Genomic_DNA"/>
</dbReference>
<feature type="compositionally biased region" description="Basic and acidic residues" evidence="1">
    <location>
        <begin position="14"/>
        <end position="26"/>
    </location>
</feature>
<protein>
    <submittedName>
        <fullName evidence="2">Uncharacterized protein</fullName>
    </submittedName>
</protein>
<keyword evidence="3" id="KW-1185">Reference proteome</keyword>
<evidence type="ECO:0000313" key="2">
    <source>
        <dbReference type="EMBL" id="KAK2608688.1"/>
    </source>
</evidence>
<evidence type="ECO:0000256" key="1">
    <source>
        <dbReference type="SAM" id="MobiDB-lite"/>
    </source>
</evidence>
<sequence length="55" mass="5534">MTTTSRSAAVSAGKEPDYDAAERDDSADNGLQDASNAADDCHDAVANGGEGGFDL</sequence>
<dbReference type="Proteomes" id="UP001251528">
    <property type="component" value="Unassembled WGS sequence"/>
</dbReference>